<protein>
    <recommendedName>
        <fullName evidence="3">Lipoprotein</fullName>
    </recommendedName>
</protein>
<evidence type="ECO:0000313" key="2">
    <source>
        <dbReference type="Proteomes" id="UP001525890"/>
    </source>
</evidence>
<evidence type="ECO:0008006" key="3">
    <source>
        <dbReference type="Google" id="ProtNLM"/>
    </source>
</evidence>
<sequence length="165" mass="17544">MSLCRDIFYSISGLSLFVLTAGTVASPIAGCSTSFCLAPVLNVAGQIVGITPIQPQAPSQPNTPIQPDLTPHHPVTTPDLRLSICPEGSVEATAPEVPSTLARELERRLKQGVTFKSLPELQGVLGVPRCNFRDGKAIRWRYLIRGGGSVDATETNGKVLVKVTP</sequence>
<name>A0ABT2N1L7_9CYAN</name>
<evidence type="ECO:0000313" key="1">
    <source>
        <dbReference type="EMBL" id="MCT7970110.1"/>
    </source>
</evidence>
<accession>A0ABT2N1L7</accession>
<proteinExistence type="predicted"/>
<comment type="caution">
    <text evidence="1">The sequence shown here is derived from an EMBL/GenBank/DDBJ whole genome shotgun (WGS) entry which is preliminary data.</text>
</comment>
<dbReference type="Proteomes" id="UP001525890">
    <property type="component" value="Unassembled WGS sequence"/>
</dbReference>
<organism evidence="1 2">
    <name type="scientific">Laspinema palackyanum D2a</name>
    <dbReference type="NCBI Taxonomy" id="2953684"/>
    <lineage>
        <taxon>Bacteria</taxon>
        <taxon>Bacillati</taxon>
        <taxon>Cyanobacteriota</taxon>
        <taxon>Cyanophyceae</taxon>
        <taxon>Oscillatoriophycideae</taxon>
        <taxon>Oscillatoriales</taxon>
        <taxon>Laspinemataceae</taxon>
        <taxon>Laspinema</taxon>
        <taxon>Laspinema palackyanum</taxon>
    </lineage>
</organism>
<gene>
    <name evidence="1" type="ORF">NG799_27735</name>
</gene>
<dbReference type="RefSeq" id="WP_368009540.1">
    <property type="nucleotide sequence ID" value="NZ_JAMXFF010000074.1"/>
</dbReference>
<dbReference type="EMBL" id="JAMXFF010000074">
    <property type="protein sequence ID" value="MCT7970110.1"/>
    <property type="molecule type" value="Genomic_DNA"/>
</dbReference>
<reference evidence="1 2" key="1">
    <citation type="journal article" date="2022" name="Front. Microbiol.">
        <title>High genomic differentiation and limited gene flow indicate recent cryptic speciation within the genus Laspinema (cyanobacteria).</title>
        <authorList>
            <person name="Stanojkovic A."/>
            <person name="Skoupy S."/>
            <person name="Skaloud P."/>
            <person name="Dvorak P."/>
        </authorList>
    </citation>
    <scope>NUCLEOTIDE SEQUENCE [LARGE SCALE GENOMIC DNA]</scope>
    <source>
        <strain evidence="1 2">D2a</strain>
    </source>
</reference>
<keyword evidence="2" id="KW-1185">Reference proteome</keyword>